<name>A0A8S0UPL3_OLEEU</name>
<sequence length="139" mass="15464">MAFAGGGSSGDWPNMRSFAVQVLVGRWFMVFATILVMSAAGATYMFGLYSAEIKSSLGYDQTTLNLLSFFKDLGSNVGILSGLINEVTPPWVVLSIGAVLNFFGYFMIWLARWVHCLQMAMELLKVITRDRIDTEEEED</sequence>
<dbReference type="PANTHER" id="PTHR21576">
    <property type="entry name" value="UNCHARACTERIZED NODULIN-LIKE PROTEIN"/>
    <property type="match status" value="1"/>
</dbReference>
<evidence type="ECO:0000313" key="8">
    <source>
        <dbReference type="Proteomes" id="UP000594638"/>
    </source>
</evidence>
<dbReference type="OrthoDB" id="410267at2759"/>
<evidence type="ECO:0000256" key="4">
    <source>
        <dbReference type="ARBA" id="ARBA00023136"/>
    </source>
</evidence>
<evidence type="ECO:0000313" key="7">
    <source>
        <dbReference type="EMBL" id="CAA3022123.1"/>
    </source>
</evidence>
<dbReference type="EMBL" id="CACTIH010009064">
    <property type="protein sequence ID" value="CAA3022123.1"/>
    <property type="molecule type" value="Genomic_DNA"/>
</dbReference>
<dbReference type="Pfam" id="PF06813">
    <property type="entry name" value="Nodulin-like"/>
    <property type="match status" value="1"/>
</dbReference>
<dbReference type="PANTHER" id="PTHR21576:SF84">
    <property type="entry name" value="FAMILY PROTEIN, PUTATIVE, EXPRESSED-RELATED"/>
    <property type="match status" value="1"/>
</dbReference>
<feature type="transmembrane region" description="Helical" evidence="5">
    <location>
        <begin position="90"/>
        <end position="111"/>
    </location>
</feature>
<feature type="transmembrane region" description="Helical" evidence="5">
    <location>
        <begin position="27"/>
        <end position="51"/>
    </location>
</feature>
<keyword evidence="4 5" id="KW-0472">Membrane</keyword>
<feature type="domain" description="Nodulin-like" evidence="6">
    <location>
        <begin position="26"/>
        <end position="111"/>
    </location>
</feature>
<proteinExistence type="predicted"/>
<gene>
    <name evidence="7" type="ORF">OLEA9_A077003</name>
</gene>
<reference evidence="7 8" key="1">
    <citation type="submission" date="2019-12" db="EMBL/GenBank/DDBJ databases">
        <authorList>
            <person name="Alioto T."/>
            <person name="Alioto T."/>
            <person name="Gomez Garrido J."/>
        </authorList>
    </citation>
    <scope>NUCLEOTIDE SEQUENCE [LARGE SCALE GENOMIC DNA]</scope>
</reference>
<keyword evidence="2 5" id="KW-0812">Transmembrane</keyword>
<keyword evidence="8" id="KW-1185">Reference proteome</keyword>
<comment type="subcellular location">
    <subcellularLocation>
        <location evidence="1">Membrane</location>
        <topology evidence="1">Multi-pass membrane protein</topology>
    </subcellularLocation>
</comment>
<comment type="caution">
    <text evidence="7">The sequence shown here is derived from an EMBL/GenBank/DDBJ whole genome shotgun (WGS) entry which is preliminary data.</text>
</comment>
<keyword evidence="3 5" id="KW-1133">Transmembrane helix</keyword>
<evidence type="ECO:0000259" key="6">
    <source>
        <dbReference type="Pfam" id="PF06813"/>
    </source>
</evidence>
<dbReference type="InterPro" id="IPR010658">
    <property type="entry name" value="Nodulin-like"/>
</dbReference>
<protein>
    <submittedName>
        <fullName evidence="7">NUCLEAR FUSION DEFECTIVE 4-like</fullName>
    </submittedName>
</protein>
<evidence type="ECO:0000256" key="5">
    <source>
        <dbReference type="SAM" id="Phobius"/>
    </source>
</evidence>
<evidence type="ECO:0000256" key="1">
    <source>
        <dbReference type="ARBA" id="ARBA00004141"/>
    </source>
</evidence>
<accession>A0A8S0UPL3</accession>
<organism evidence="7 8">
    <name type="scientific">Olea europaea subsp. europaea</name>
    <dbReference type="NCBI Taxonomy" id="158383"/>
    <lineage>
        <taxon>Eukaryota</taxon>
        <taxon>Viridiplantae</taxon>
        <taxon>Streptophyta</taxon>
        <taxon>Embryophyta</taxon>
        <taxon>Tracheophyta</taxon>
        <taxon>Spermatophyta</taxon>
        <taxon>Magnoliopsida</taxon>
        <taxon>eudicotyledons</taxon>
        <taxon>Gunneridae</taxon>
        <taxon>Pentapetalae</taxon>
        <taxon>asterids</taxon>
        <taxon>lamiids</taxon>
        <taxon>Lamiales</taxon>
        <taxon>Oleaceae</taxon>
        <taxon>Oleeae</taxon>
        <taxon>Olea</taxon>
    </lineage>
</organism>
<dbReference type="AlphaFoldDB" id="A0A8S0UPL3"/>
<evidence type="ECO:0000256" key="3">
    <source>
        <dbReference type="ARBA" id="ARBA00022989"/>
    </source>
</evidence>
<dbReference type="GO" id="GO:0016020">
    <property type="term" value="C:membrane"/>
    <property type="evidence" value="ECO:0007669"/>
    <property type="project" value="UniProtKB-SubCell"/>
</dbReference>
<dbReference type="Gramene" id="OE9A077003T1">
    <property type="protein sequence ID" value="OE9A077003C1"/>
    <property type="gene ID" value="OE9A077003"/>
</dbReference>
<dbReference type="Proteomes" id="UP000594638">
    <property type="component" value="Unassembled WGS sequence"/>
</dbReference>
<evidence type="ECO:0000256" key="2">
    <source>
        <dbReference type="ARBA" id="ARBA00022692"/>
    </source>
</evidence>